<evidence type="ECO:0000256" key="1">
    <source>
        <dbReference type="SAM" id="MobiDB-lite"/>
    </source>
</evidence>
<dbReference type="Proteomes" id="UP000316095">
    <property type="component" value="Unassembled WGS sequence"/>
</dbReference>
<gene>
    <name evidence="3" type="ORF">Pan54_01410</name>
</gene>
<comment type="caution">
    <text evidence="3">The sequence shown here is derived from an EMBL/GenBank/DDBJ whole genome shotgun (WGS) entry which is preliminary data.</text>
</comment>
<accession>A0A5C5XB75</accession>
<feature type="compositionally biased region" description="Acidic residues" evidence="1">
    <location>
        <begin position="137"/>
        <end position="162"/>
    </location>
</feature>
<proteinExistence type="predicted"/>
<evidence type="ECO:0000313" key="3">
    <source>
        <dbReference type="EMBL" id="TWT59435.1"/>
    </source>
</evidence>
<reference evidence="3 4" key="1">
    <citation type="submission" date="2019-02" db="EMBL/GenBank/DDBJ databases">
        <title>Deep-cultivation of Planctomycetes and their phenomic and genomic characterization uncovers novel biology.</title>
        <authorList>
            <person name="Wiegand S."/>
            <person name="Jogler M."/>
            <person name="Boedeker C."/>
            <person name="Pinto D."/>
            <person name="Vollmers J."/>
            <person name="Rivas-Marin E."/>
            <person name="Kohn T."/>
            <person name="Peeters S.H."/>
            <person name="Heuer A."/>
            <person name="Rast P."/>
            <person name="Oberbeckmann S."/>
            <person name="Bunk B."/>
            <person name="Jeske O."/>
            <person name="Meyerdierks A."/>
            <person name="Storesund J.E."/>
            <person name="Kallscheuer N."/>
            <person name="Luecker S."/>
            <person name="Lage O.M."/>
            <person name="Pohl T."/>
            <person name="Merkel B.J."/>
            <person name="Hornburger P."/>
            <person name="Mueller R.-W."/>
            <person name="Bruemmer F."/>
            <person name="Labrenz M."/>
            <person name="Spormann A.M."/>
            <person name="Op Den Camp H."/>
            <person name="Overmann J."/>
            <person name="Amann R."/>
            <person name="Jetten M.S.M."/>
            <person name="Mascher T."/>
            <person name="Medema M.H."/>
            <person name="Devos D.P."/>
            <person name="Kaster A.-K."/>
            <person name="Ovreas L."/>
            <person name="Rohde M."/>
            <person name="Galperin M.Y."/>
            <person name="Jogler C."/>
        </authorList>
    </citation>
    <scope>NUCLEOTIDE SEQUENCE [LARGE SCALE GENOMIC DNA]</scope>
    <source>
        <strain evidence="3 4">Pan54</strain>
    </source>
</reference>
<evidence type="ECO:0000256" key="2">
    <source>
        <dbReference type="SAM" id="Phobius"/>
    </source>
</evidence>
<dbReference type="OrthoDB" id="9951687at2"/>
<dbReference type="AlphaFoldDB" id="A0A5C5XB75"/>
<protein>
    <submittedName>
        <fullName evidence="3">Uncharacterized protein</fullName>
    </submittedName>
</protein>
<dbReference type="EMBL" id="SJPG01000001">
    <property type="protein sequence ID" value="TWT59435.1"/>
    <property type="molecule type" value="Genomic_DNA"/>
</dbReference>
<keyword evidence="2" id="KW-0472">Membrane</keyword>
<keyword evidence="2" id="KW-0812">Transmembrane</keyword>
<keyword evidence="2" id="KW-1133">Transmembrane helix</keyword>
<feature type="transmembrane region" description="Helical" evidence="2">
    <location>
        <begin position="7"/>
        <end position="32"/>
    </location>
</feature>
<feature type="transmembrane region" description="Helical" evidence="2">
    <location>
        <begin position="38"/>
        <end position="63"/>
    </location>
</feature>
<keyword evidence="4" id="KW-1185">Reference proteome</keyword>
<feature type="region of interest" description="Disordered" evidence="1">
    <location>
        <begin position="121"/>
        <end position="162"/>
    </location>
</feature>
<name>A0A5C5XB75_9PLAN</name>
<evidence type="ECO:0000313" key="4">
    <source>
        <dbReference type="Proteomes" id="UP000316095"/>
    </source>
</evidence>
<organism evidence="3 4">
    <name type="scientific">Rubinisphaera italica</name>
    <dbReference type="NCBI Taxonomy" id="2527969"/>
    <lineage>
        <taxon>Bacteria</taxon>
        <taxon>Pseudomonadati</taxon>
        <taxon>Planctomycetota</taxon>
        <taxon>Planctomycetia</taxon>
        <taxon>Planctomycetales</taxon>
        <taxon>Planctomycetaceae</taxon>
        <taxon>Rubinisphaera</taxon>
    </lineage>
</organism>
<sequence length="162" mass="17298">MGKWSAFLISLIPAALAGYLCFLLVTVGLPIVEESAIMWGPLGAGFLGCVMCLLAPFGIAIFVSSAPKAAAAGVPLTDDLDIEDDEEMLSGEEDAFESDEFASDEFSDDDLAAEDFVSDDEFDLDDSSTDFQSAELASDEFSGDLDEFDLGDEDEDDDDLFA</sequence>
<dbReference type="RefSeq" id="WP_146501577.1">
    <property type="nucleotide sequence ID" value="NZ_SJPG01000001.1"/>
</dbReference>